<dbReference type="PANTHER" id="PTHR18916">
    <property type="entry name" value="DYNACTIN 1-RELATED MICROTUBULE-BINDING"/>
    <property type="match status" value="1"/>
</dbReference>
<dbReference type="Pfam" id="PF01302">
    <property type="entry name" value="CAP_GLY"/>
    <property type="match status" value="1"/>
</dbReference>
<dbReference type="SUPFAM" id="SSF74924">
    <property type="entry name" value="Cap-Gly domain"/>
    <property type="match status" value="1"/>
</dbReference>
<protein>
    <recommendedName>
        <fullName evidence="3">Dynactin subunit 1</fullName>
    </recommendedName>
</protein>
<dbReference type="SMART" id="SM01052">
    <property type="entry name" value="CAP_GLY"/>
    <property type="match status" value="1"/>
</dbReference>
<feature type="compositionally biased region" description="Polar residues" evidence="10">
    <location>
        <begin position="1100"/>
        <end position="1123"/>
    </location>
</feature>
<organism evidence="12 13">
    <name type="scientific">Adineta steineri</name>
    <dbReference type="NCBI Taxonomy" id="433720"/>
    <lineage>
        <taxon>Eukaryota</taxon>
        <taxon>Metazoa</taxon>
        <taxon>Spiralia</taxon>
        <taxon>Gnathifera</taxon>
        <taxon>Rotifera</taxon>
        <taxon>Eurotatoria</taxon>
        <taxon>Bdelloidea</taxon>
        <taxon>Adinetida</taxon>
        <taxon>Adinetidae</taxon>
        <taxon>Adineta</taxon>
    </lineage>
</organism>
<keyword evidence="8" id="KW-0206">Cytoskeleton</keyword>
<gene>
    <name evidence="12" type="ORF">VCS650_LOCUS36554</name>
</gene>
<dbReference type="Proteomes" id="UP000663891">
    <property type="component" value="Unassembled WGS sequence"/>
</dbReference>
<dbReference type="InterPro" id="IPR022157">
    <property type="entry name" value="Dynactin"/>
</dbReference>
<feature type="compositionally biased region" description="Polar residues" evidence="10">
    <location>
        <begin position="165"/>
        <end position="182"/>
    </location>
</feature>
<feature type="region of interest" description="Disordered" evidence="10">
    <location>
        <begin position="108"/>
        <end position="217"/>
    </location>
</feature>
<feature type="coiled-coil region" evidence="9">
    <location>
        <begin position="238"/>
        <end position="366"/>
    </location>
</feature>
<evidence type="ECO:0000256" key="8">
    <source>
        <dbReference type="ARBA" id="ARBA00023212"/>
    </source>
</evidence>
<reference evidence="12" key="1">
    <citation type="submission" date="2021-02" db="EMBL/GenBank/DDBJ databases">
        <authorList>
            <person name="Nowell W R."/>
        </authorList>
    </citation>
    <scope>NUCLEOTIDE SEQUENCE</scope>
</reference>
<evidence type="ECO:0000313" key="12">
    <source>
        <dbReference type="EMBL" id="CAF1402046.1"/>
    </source>
</evidence>
<evidence type="ECO:0000256" key="7">
    <source>
        <dbReference type="ARBA" id="ARBA00023054"/>
    </source>
</evidence>
<evidence type="ECO:0000256" key="4">
    <source>
        <dbReference type="ARBA" id="ARBA00022490"/>
    </source>
</evidence>
<keyword evidence="6" id="KW-0243">Dynein</keyword>
<dbReference type="OrthoDB" id="2130750at2759"/>
<dbReference type="GO" id="GO:0030286">
    <property type="term" value="C:dynein complex"/>
    <property type="evidence" value="ECO:0007669"/>
    <property type="project" value="UniProtKB-KW"/>
</dbReference>
<proteinExistence type="inferred from homology"/>
<comment type="caution">
    <text evidence="12">The sequence shown here is derived from an EMBL/GenBank/DDBJ whole genome shotgun (WGS) entry which is preliminary data.</text>
</comment>
<feature type="coiled-coil region" evidence="9">
    <location>
        <begin position="409"/>
        <end position="601"/>
    </location>
</feature>
<feature type="region of interest" description="Disordered" evidence="10">
    <location>
        <begin position="1076"/>
        <end position="1123"/>
    </location>
</feature>
<dbReference type="GO" id="GO:0005874">
    <property type="term" value="C:microtubule"/>
    <property type="evidence" value="ECO:0007669"/>
    <property type="project" value="UniProtKB-KW"/>
</dbReference>
<feature type="compositionally biased region" description="Polar residues" evidence="10">
    <location>
        <begin position="108"/>
        <end position="143"/>
    </location>
</feature>
<evidence type="ECO:0000259" key="11">
    <source>
        <dbReference type="PROSITE" id="PS50245"/>
    </source>
</evidence>
<evidence type="ECO:0000256" key="1">
    <source>
        <dbReference type="ARBA" id="ARBA00004245"/>
    </source>
</evidence>
<evidence type="ECO:0000256" key="10">
    <source>
        <dbReference type="SAM" id="MobiDB-lite"/>
    </source>
</evidence>
<dbReference type="Pfam" id="PF12455">
    <property type="entry name" value="Dynactin"/>
    <property type="match status" value="1"/>
</dbReference>
<feature type="compositionally biased region" description="Polar residues" evidence="10">
    <location>
        <begin position="1080"/>
        <end position="1090"/>
    </location>
</feature>
<dbReference type="InterPro" id="IPR000938">
    <property type="entry name" value="CAP-Gly_domain"/>
</dbReference>
<evidence type="ECO:0000256" key="9">
    <source>
        <dbReference type="SAM" id="Coils"/>
    </source>
</evidence>
<keyword evidence="5" id="KW-0493">Microtubule</keyword>
<feature type="compositionally biased region" description="Pro residues" evidence="10">
    <location>
        <begin position="203"/>
        <end position="212"/>
    </location>
</feature>
<evidence type="ECO:0000313" key="13">
    <source>
        <dbReference type="Proteomes" id="UP000663891"/>
    </source>
</evidence>
<accession>A0A815L2W6</accession>
<dbReference type="Gene3D" id="2.30.30.190">
    <property type="entry name" value="CAP Gly-rich-like domain"/>
    <property type="match status" value="1"/>
</dbReference>
<dbReference type="PROSITE" id="PS50245">
    <property type="entry name" value="CAP_GLY_2"/>
    <property type="match status" value="1"/>
</dbReference>
<name>A0A815L2W6_9BILA</name>
<evidence type="ECO:0000256" key="3">
    <source>
        <dbReference type="ARBA" id="ARBA00016574"/>
    </source>
</evidence>
<dbReference type="InterPro" id="IPR036859">
    <property type="entry name" value="CAP-Gly_dom_sf"/>
</dbReference>
<feature type="domain" description="CAP-Gly" evidence="11">
    <location>
        <begin position="27"/>
        <end position="90"/>
    </location>
</feature>
<evidence type="ECO:0000256" key="6">
    <source>
        <dbReference type="ARBA" id="ARBA00023017"/>
    </source>
</evidence>
<evidence type="ECO:0000256" key="2">
    <source>
        <dbReference type="ARBA" id="ARBA00011010"/>
    </source>
</evidence>
<sequence length="1286" mass="145648">MASTTLFRLDQRVSIAGKGIGTIAFVGKTEFADGEWIGIILDEPKGKNNGTVQKKGNNYICLYFPYIYMLLDGTNVRYFTCNDNHGLYVRAGQIESVLNDLQPDLARSASNHSIKSQGSSTGSIPVPSNSAVPKSTGLPSKQSGLRAPTPSGAPKPPGLHDDTDQTGLTRAAQSSTDISTAGVTERISPPKEDVKPKSSTSMLPPPPPPPAPSSAELTNTRRTSINATSDSSDSQQVIISLKSKITDQEEQIQTLIKKRRDDLEKLKELERTKLQLDQLQTYKREAQERMKELNDKLQQQENELKDTREKFAAYRDEMADTEVRIESLALDLEMAEEKLETVTEEHTTMKEKLEEVQLELDVIKGEIQLNGKDQVANGIQQKIDDERTIKMEQALIKLRDLSLTKQSENDTLKKQCEALEHKVKILTKENENAKTDITTMQATIADLKEQVDTCLGAQQMVDILTNKNLSLEDQVRELQESVDNLESLCEMDKEMEENAKEVENELRETIDLLQNQIREKERQAEQLQFTIGDHERTILKFRESVKNMQFQNEQSKKQIEKYDEQLKLAGSAQSSDFKAKIVEAKSYSEVIESELNKLEANNLTKHVHLLTLFLPEQFLKRGADHDCILALVLIHRLISKCDLLINEIHKKFERIDELNFDDVAKSHRAEQWSFACKLSQSLSIFRMILKKFVKAMETCNPDSLRHLATTYHDLLTHEKSLDFLVDLLQKDQLHDSLSLNALDKTISFFEHIYKSHLSQEKFPMSTYMRDLASVVLLSSDALQTDIRRIQLVQKEYEEPGSDQSPFSILVRRLIESNEQMRAQAGKINRLVPQEDNTNRSLMLDSNTISSVELSIRNLDRLAKTFHEICSGLTTQMLMLSDANERISPQEIESIAYQACDKVYKKEDSGPYESLRDSMNEIISTLTTISSSLETGVYDSTSNEQNSKQTVYLIAEQLKTSMSESDSIRGRLELKEEELLDVKKMLKLKHDELSELNIRLSLNEKKIENLQKELEEKDSKYKQTLEESRVDGQKKIKQCEEAMAVLQNDNEQLEREKSELKERLKQLTKNKLVDDLMQNKMGRTSRTSGLLSPTVDERTSPQRQLSSASTTSEGNVTSPASEQEVTALRNTVRHLKDELWHIKMSRTSADLAKLETPITAANTNEIADIYKSSTLLLNDLFSSIASYKITGDNVAAKQEIMRTKMKLVDQTAFNLNNRLNQCQSNVLPGSTIQTSMKTFSNPQFSKSLAQDRQLAAEIYLPGGGNGGEFNITQDQYRTIMREAIGCN</sequence>
<keyword evidence="7 9" id="KW-0175">Coiled coil</keyword>
<comment type="subcellular location">
    <subcellularLocation>
        <location evidence="1">Cytoplasm</location>
        <location evidence="1">Cytoskeleton</location>
    </subcellularLocation>
</comment>
<comment type="similarity">
    <text evidence="2">Belongs to the dynactin 150 kDa subunit family.</text>
</comment>
<keyword evidence="4" id="KW-0963">Cytoplasm</keyword>
<dbReference type="EMBL" id="CAJNON010000907">
    <property type="protein sequence ID" value="CAF1402046.1"/>
    <property type="molecule type" value="Genomic_DNA"/>
</dbReference>
<evidence type="ECO:0000256" key="5">
    <source>
        <dbReference type="ARBA" id="ARBA00022701"/>
    </source>
</evidence>
<feature type="coiled-coil region" evidence="9">
    <location>
        <begin position="992"/>
        <end position="1069"/>
    </location>
</feature>